<feature type="region of interest" description="Disordered" evidence="1">
    <location>
        <begin position="106"/>
        <end position="175"/>
    </location>
</feature>
<dbReference type="AlphaFoldDB" id="A0A0X3PUS5"/>
<evidence type="ECO:0000313" key="4">
    <source>
        <dbReference type="Proteomes" id="UP000275846"/>
    </source>
</evidence>
<proteinExistence type="predicted"/>
<reference evidence="3 4" key="3">
    <citation type="submission" date="2018-11" db="EMBL/GenBank/DDBJ databases">
        <authorList>
            <consortium name="Pathogen Informatics"/>
        </authorList>
    </citation>
    <scope>NUCLEOTIDE SEQUENCE [LARGE SCALE GENOMIC DNA]</scope>
    <source>
        <strain evidence="3 4">NST_G2</strain>
    </source>
</reference>
<keyword evidence="4" id="KW-1185">Reference proteome</keyword>
<feature type="compositionally biased region" description="Polar residues" evidence="1">
    <location>
        <begin position="117"/>
        <end position="128"/>
    </location>
</feature>
<feature type="compositionally biased region" description="Polar residues" evidence="1">
    <location>
        <begin position="146"/>
        <end position="160"/>
    </location>
</feature>
<feature type="compositionally biased region" description="Acidic residues" evidence="1">
    <location>
        <begin position="854"/>
        <end position="866"/>
    </location>
</feature>
<feature type="region of interest" description="Disordered" evidence="1">
    <location>
        <begin position="1006"/>
        <end position="1025"/>
    </location>
</feature>
<feature type="region of interest" description="Disordered" evidence="1">
    <location>
        <begin position="849"/>
        <end position="893"/>
    </location>
</feature>
<feature type="compositionally biased region" description="Low complexity" evidence="1">
    <location>
        <begin position="867"/>
        <end position="892"/>
    </location>
</feature>
<gene>
    <name evidence="3" type="ORF">SSLN_LOCUS3600</name>
    <name evidence="2" type="ORF">TR137412</name>
</gene>
<dbReference type="InterPro" id="IPR001005">
    <property type="entry name" value="SANT/Myb"/>
</dbReference>
<dbReference type="EMBL" id="UYSU01032587">
    <property type="protein sequence ID" value="VDL89985.1"/>
    <property type="molecule type" value="Genomic_DNA"/>
</dbReference>
<name>A0A0X3PUS5_SCHSO</name>
<reference evidence="2" key="1">
    <citation type="submission" date="2016-01" db="EMBL/GenBank/DDBJ databases">
        <title>Reference transcriptome for the parasite Schistocephalus solidus: insights into the molecular evolution of parasitism.</title>
        <authorList>
            <person name="Hebert F.O."/>
            <person name="Grambauer S."/>
            <person name="Barber I."/>
            <person name="Landry C.R."/>
            <person name="Aubin-Horth N."/>
        </authorList>
    </citation>
    <scope>NUCLEOTIDE SEQUENCE</scope>
</reference>
<dbReference type="CDD" id="cd00167">
    <property type="entry name" value="SANT"/>
    <property type="match status" value="1"/>
</dbReference>
<protein>
    <submittedName>
        <fullName evidence="5">SANT domain-containing protein</fullName>
    </submittedName>
</protein>
<dbReference type="OrthoDB" id="6257037at2759"/>
<evidence type="ECO:0000313" key="2">
    <source>
        <dbReference type="EMBL" id="JAP55484.1"/>
    </source>
</evidence>
<feature type="compositionally biased region" description="Low complexity" evidence="1">
    <location>
        <begin position="1008"/>
        <end position="1025"/>
    </location>
</feature>
<dbReference type="STRING" id="70667.A0A0X3PUS5"/>
<dbReference type="Proteomes" id="UP000275846">
    <property type="component" value="Unassembled WGS sequence"/>
</dbReference>
<evidence type="ECO:0000256" key="1">
    <source>
        <dbReference type="SAM" id="MobiDB-lite"/>
    </source>
</evidence>
<dbReference type="EMBL" id="GEEE01023840">
    <property type="protein sequence ID" value="JAP39385.1"/>
    <property type="molecule type" value="Transcribed_RNA"/>
</dbReference>
<feature type="region of interest" description="Disordered" evidence="1">
    <location>
        <begin position="214"/>
        <end position="233"/>
    </location>
</feature>
<reference evidence="5" key="2">
    <citation type="submission" date="2016-06" db="UniProtKB">
        <authorList>
            <consortium name="WormBaseParasite"/>
        </authorList>
    </citation>
    <scope>IDENTIFICATION</scope>
</reference>
<sequence length="1025" mass="111591">MSNPVISGNLVIVAGLPCTPVKPVFQVVRPTSCIAAPSHLPPAAAIASRQPLKKVSVTAYLSRPPSPNHPSSTVPSSESVFALTDSSSGLVQKSVAVSVVSRSTQAAVPTSPPFRSPTKSGAPKSSTIPRSPRPFLPPLSSQSQRNISLASKTTPGTSFLRQIAPAPPPKPVEKSGCRIYSVQSVSNKSPTLLPRTTTITFNAANRIRWKRRKSRRPLNGVGGDASTPVTVPSHINSETHLSRVYGITAGIVGGFRRISPRPSNIPFPRIPGALCTPPKVRSAATRTSSRPTARLPDVVKFIQAFNQNLDRVRSCLTGTSTATVETTYRRNVTTSSLIASTLSTSNSRPVVARFLRRCGWKKGGSGSDDLLLMTCPRRYGPSVQLSWSREVDEADVLYARAFLDRCRAYLSPTEHSLLVTRFSDISTLIAERCRGQASQSPKPLLKQLNTVLHCLVGCRPLWEDFICLLTPEQARALRLFPIHAHTSRVRSLQLALTCLIPNGKRFWCRLRKLANSREPEEVRVPVLTVAKGQSVHQYPNTVTANWRGFRGRARRFKPKPTKEVLKSAWSLLESTLRSRYVFLAQASACLEPNHRPYSNFHQAFEVVDSLARRPDPSTNPVPTASVMPPPTLPRLVDELLNSTTISTAANISLETLHWEVSTELAASPASVLLQQPGFSVGGGYRLSKATTARQCPCPCHDNQPTQKPLLVTTAVTTQHSLSTANPSGKPAKVDSLGLRHCINCSLRVHQGAVYVDECNFHLNHVQITWPPDFAFQQPIRSLPRFAHQNSATVGSVVSTRMALESLATHCLDPLSAPSLPDMARRQVTVQFGTTKSTVASVTGTKGETISVVPIDEDEEEEEEELDAVSVASSSAASPSTTSGSSVSTAAPPLTSRPFLSPPSVIWPSEVDDEAACFNTEAFSRHSETRINTHTSELAVATTGSPWSLAEDRRLLEYCRGAGRYSRVNLVLLAAVWPERTLSEIVNRFKYLMRIALGEEDYQTYMFDSSTESSQSSPTPTTMTPD</sequence>
<evidence type="ECO:0000313" key="3">
    <source>
        <dbReference type="EMBL" id="VDL89985.1"/>
    </source>
</evidence>
<dbReference type="EMBL" id="GEEE01007741">
    <property type="protein sequence ID" value="JAP55484.1"/>
    <property type="molecule type" value="Transcribed_RNA"/>
</dbReference>
<organism evidence="2">
    <name type="scientific">Schistocephalus solidus</name>
    <name type="common">Tapeworm</name>
    <dbReference type="NCBI Taxonomy" id="70667"/>
    <lineage>
        <taxon>Eukaryota</taxon>
        <taxon>Metazoa</taxon>
        <taxon>Spiralia</taxon>
        <taxon>Lophotrochozoa</taxon>
        <taxon>Platyhelminthes</taxon>
        <taxon>Cestoda</taxon>
        <taxon>Eucestoda</taxon>
        <taxon>Diphyllobothriidea</taxon>
        <taxon>Diphyllobothriidae</taxon>
        <taxon>Schistocephalus</taxon>
    </lineage>
</organism>
<dbReference type="WBParaSite" id="SSLN_0000370701-mRNA-1">
    <property type="protein sequence ID" value="SSLN_0000370701-mRNA-1"/>
    <property type="gene ID" value="SSLN_0000370701"/>
</dbReference>
<accession>A0A0X3PUS5</accession>
<evidence type="ECO:0000313" key="5">
    <source>
        <dbReference type="WBParaSite" id="SSLN_0000370701-mRNA-1"/>
    </source>
</evidence>